<comment type="caution">
    <text evidence="2">The sequence shown here is derived from an EMBL/GenBank/DDBJ whole genome shotgun (WGS) entry which is preliminary data.</text>
</comment>
<dbReference type="OrthoDB" id="4376317at2"/>
<dbReference type="SUPFAM" id="SSF53597">
    <property type="entry name" value="Dihydrofolate reductase-like"/>
    <property type="match status" value="1"/>
</dbReference>
<name>A0A511ABM9_9MICO</name>
<protein>
    <recommendedName>
        <fullName evidence="1">Bacterial bifunctional deaminase-reductase C-terminal domain-containing protein</fullName>
    </recommendedName>
</protein>
<evidence type="ECO:0000313" key="2">
    <source>
        <dbReference type="EMBL" id="GEK85569.1"/>
    </source>
</evidence>
<feature type="domain" description="Bacterial bifunctional deaminase-reductase C-terminal" evidence="1">
    <location>
        <begin position="16"/>
        <end position="116"/>
    </location>
</feature>
<dbReference type="Gene3D" id="3.40.430.10">
    <property type="entry name" value="Dihydrofolate Reductase, subunit A"/>
    <property type="match status" value="1"/>
</dbReference>
<dbReference type="Pfam" id="PF01872">
    <property type="entry name" value="RibD_C"/>
    <property type="match status" value="1"/>
</dbReference>
<proteinExistence type="predicted"/>
<reference evidence="2 3" key="1">
    <citation type="submission" date="2019-07" db="EMBL/GenBank/DDBJ databases">
        <title>Whole genome shotgun sequence of Microbacterium aerolatum NBRC 103071.</title>
        <authorList>
            <person name="Hosoyama A."/>
            <person name="Uohara A."/>
            <person name="Ohji S."/>
            <person name="Ichikawa N."/>
        </authorList>
    </citation>
    <scope>NUCLEOTIDE SEQUENCE [LARGE SCALE GENOMIC DNA]</scope>
    <source>
        <strain evidence="2 3">NBRC 103071</strain>
    </source>
</reference>
<dbReference type="RefSeq" id="WP_147038221.1">
    <property type="nucleotide sequence ID" value="NZ_BJUW01000003.1"/>
</dbReference>
<sequence length="133" mass="14712">MSAFAESETEGVDSLDDVPKYVFSSTLKEPLTWANSTLVREDAVAFVRTLKETSDRPLRTLGSVSLCRALLLAGLVDRYRVVIFPVITGATGQERIFDGYPDVRLDLIESRTFDDRSQLLEYIPTVLDAPPGG</sequence>
<accession>A0A511ABM9</accession>
<dbReference type="Proteomes" id="UP000321225">
    <property type="component" value="Unassembled WGS sequence"/>
</dbReference>
<organism evidence="2 3">
    <name type="scientific">Microbacterium aerolatum</name>
    <dbReference type="NCBI Taxonomy" id="153731"/>
    <lineage>
        <taxon>Bacteria</taxon>
        <taxon>Bacillati</taxon>
        <taxon>Actinomycetota</taxon>
        <taxon>Actinomycetes</taxon>
        <taxon>Micrococcales</taxon>
        <taxon>Microbacteriaceae</taxon>
        <taxon>Microbacterium</taxon>
    </lineage>
</organism>
<gene>
    <name evidence="2" type="ORF">MAE01_07450</name>
</gene>
<dbReference type="InterPro" id="IPR002734">
    <property type="entry name" value="RibDG_C"/>
</dbReference>
<evidence type="ECO:0000259" key="1">
    <source>
        <dbReference type="Pfam" id="PF01872"/>
    </source>
</evidence>
<dbReference type="AlphaFoldDB" id="A0A511ABM9"/>
<dbReference type="EMBL" id="BJUW01000003">
    <property type="protein sequence ID" value="GEK85569.1"/>
    <property type="molecule type" value="Genomic_DNA"/>
</dbReference>
<dbReference type="InterPro" id="IPR024072">
    <property type="entry name" value="DHFR-like_dom_sf"/>
</dbReference>
<dbReference type="GO" id="GO:0009231">
    <property type="term" value="P:riboflavin biosynthetic process"/>
    <property type="evidence" value="ECO:0007669"/>
    <property type="project" value="InterPro"/>
</dbReference>
<evidence type="ECO:0000313" key="3">
    <source>
        <dbReference type="Proteomes" id="UP000321225"/>
    </source>
</evidence>
<dbReference type="GO" id="GO:0008703">
    <property type="term" value="F:5-amino-6-(5-phosphoribosylamino)uracil reductase activity"/>
    <property type="evidence" value="ECO:0007669"/>
    <property type="project" value="InterPro"/>
</dbReference>
<keyword evidence="3" id="KW-1185">Reference proteome</keyword>